<feature type="region of interest" description="Disordered" evidence="1">
    <location>
        <begin position="1204"/>
        <end position="1224"/>
    </location>
</feature>
<keyword evidence="2" id="KW-1133">Transmembrane helix</keyword>
<dbReference type="PANTHER" id="PTHR36513">
    <property type="entry name" value="ABC TRANSMEMBRANE TYPE-1 DOMAIN-CONTAINING PROTEIN"/>
    <property type="match status" value="1"/>
</dbReference>
<proteinExistence type="predicted"/>
<feature type="compositionally biased region" description="Basic and acidic residues" evidence="1">
    <location>
        <begin position="943"/>
        <end position="957"/>
    </location>
</feature>
<feature type="compositionally biased region" description="Low complexity" evidence="1">
    <location>
        <begin position="66"/>
        <end position="82"/>
    </location>
</feature>
<feature type="compositionally biased region" description="Basic and acidic residues" evidence="1">
    <location>
        <begin position="1477"/>
        <end position="1487"/>
    </location>
</feature>
<feature type="transmembrane region" description="Helical" evidence="2">
    <location>
        <begin position="190"/>
        <end position="209"/>
    </location>
</feature>
<gene>
    <name evidence="3" type="ORF">cyc_01400</name>
</gene>
<evidence type="ECO:0000313" key="4">
    <source>
        <dbReference type="Proteomes" id="UP000095192"/>
    </source>
</evidence>
<feature type="region of interest" description="Disordered" evidence="1">
    <location>
        <begin position="1686"/>
        <end position="1719"/>
    </location>
</feature>
<feature type="compositionally biased region" description="Basic and acidic residues" evidence="1">
    <location>
        <begin position="1699"/>
        <end position="1709"/>
    </location>
</feature>
<reference evidence="3 4" key="1">
    <citation type="journal article" date="2016" name="BMC Genomics">
        <title>Comparative genomics reveals Cyclospora cayetanensis possesses coccidia-like metabolism and invasion components but unique surface antigens.</title>
        <authorList>
            <person name="Liu S."/>
            <person name="Wang L."/>
            <person name="Zheng H."/>
            <person name="Xu Z."/>
            <person name="Roellig D.M."/>
            <person name="Li N."/>
            <person name="Frace M.A."/>
            <person name="Tang K."/>
            <person name="Arrowood M.J."/>
            <person name="Moss D.M."/>
            <person name="Zhang L."/>
            <person name="Feng Y."/>
            <person name="Xiao L."/>
        </authorList>
    </citation>
    <scope>NUCLEOTIDE SEQUENCE [LARGE SCALE GENOMIC DNA]</scope>
    <source>
        <strain evidence="3 4">CHN_HEN01</strain>
    </source>
</reference>
<dbReference type="Pfam" id="PF05990">
    <property type="entry name" value="DUF900"/>
    <property type="match status" value="1"/>
</dbReference>
<evidence type="ECO:0000256" key="1">
    <source>
        <dbReference type="SAM" id="MobiDB-lite"/>
    </source>
</evidence>
<evidence type="ECO:0000313" key="3">
    <source>
        <dbReference type="EMBL" id="OEH79799.1"/>
    </source>
</evidence>
<organism evidence="3 4">
    <name type="scientific">Cyclospora cayetanensis</name>
    <dbReference type="NCBI Taxonomy" id="88456"/>
    <lineage>
        <taxon>Eukaryota</taxon>
        <taxon>Sar</taxon>
        <taxon>Alveolata</taxon>
        <taxon>Apicomplexa</taxon>
        <taxon>Conoidasida</taxon>
        <taxon>Coccidia</taxon>
        <taxon>Eucoccidiorida</taxon>
        <taxon>Eimeriorina</taxon>
        <taxon>Eimeriidae</taxon>
        <taxon>Cyclospora</taxon>
    </lineage>
</organism>
<evidence type="ECO:0000256" key="2">
    <source>
        <dbReference type="SAM" id="Phobius"/>
    </source>
</evidence>
<name>A0A1D3D8L4_9EIME</name>
<comment type="caution">
    <text evidence="3">The sequence shown here is derived from an EMBL/GenBank/DDBJ whole genome shotgun (WGS) entry which is preliminary data.</text>
</comment>
<evidence type="ECO:0008006" key="5">
    <source>
        <dbReference type="Google" id="ProtNLM"/>
    </source>
</evidence>
<accession>A0A1D3D8L4</accession>
<feature type="region of interest" description="Disordered" evidence="1">
    <location>
        <begin position="1472"/>
        <end position="1526"/>
    </location>
</feature>
<dbReference type="VEuPathDB" id="ToxoDB:cyc_01400"/>
<keyword evidence="4" id="KW-1185">Reference proteome</keyword>
<dbReference type="PANTHER" id="PTHR36513:SF1">
    <property type="entry name" value="TRANSMEMBRANE PROTEIN"/>
    <property type="match status" value="1"/>
</dbReference>
<keyword evidence="2" id="KW-0812">Transmembrane</keyword>
<dbReference type="InterPro" id="IPR010297">
    <property type="entry name" value="DUF900_hydrolase"/>
</dbReference>
<feature type="transmembrane region" description="Helical" evidence="2">
    <location>
        <begin position="247"/>
        <end position="270"/>
    </location>
</feature>
<dbReference type="Proteomes" id="UP000095192">
    <property type="component" value="Unassembled WGS sequence"/>
</dbReference>
<feature type="region of interest" description="Disordered" evidence="1">
    <location>
        <begin position="1091"/>
        <end position="1141"/>
    </location>
</feature>
<dbReference type="InParanoid" id="A0A1D3D8L4"/>
<sequence length="2000" mass="218178">MEGAEMGRQHSDIPFPSFTADAGQPTVCLNVLTYQTREAEEEMTQTEPSMKKGANTHASLPIKEGPTAPHTSIPISSPSPSLSATAHEDYNACRLAPNLGRIGGATTPLALEHCASPVGSLFKATILHMDHRRLRRQLNGVRTKRPQKRVLLMCCFCVFLLAGKTAFIEKEEGAWKFGLALHYGRIEEKAAVVAIILFLCFIVILSRRVSRLSIQWGVEVTYLFVLGTFAYTLMSLCIFGRPVSTIVVQHILAAYLILEVAIFTAIRILILAGPTLARKGWWCCCTEHLRLIQHEPNCVIYSSFVWQRPLRVGDLLSPLFGEEPAQRVAEIWEASLRMGLWVHGIPVGPFVSQEVGSGSLFVSARVGFCYSHLDASLPSMASSSRILFGVTTTETSISGRFFRGLPRTRFLDPEAARLLLDTETDGCLPEIELQRLLSSLLRKRVEECHGFHTPQSCLRLLQHHMHMQLSASCAAPETENALEVHIDRHTKGICIPGYEYVGRKKKGLPQAGGAPAEEIPYQVLIVCSNRQKGLGASSKTTHRQRRQTVAFSPATAGHIASKVKFHGGIADSHEDEGPWHSKAEENEKIVRNQRHSEEVASQHSVLEVEAERAVERLENRLNRSVGNCSKSGSKSAEAPTAALQLDNEATWSWCDEEWQRNRALLTERRGQLLPLGWQEVGSESDTAVIYIHGFNVTLEQACSQLAHLFSFARMPSYLLPFVFSWKGVYGGPLSMLGYAPSKKTAEHRLTSDSFREFLLSLNQAGIRKLHLISHSAGARVLHAGLAKCVDTGAAAGDKAAFCSVRLVLFTLKYPKKSTAALLARRLTLSLQASDLQMSGILELLEETTPQESRRDSRERPRLLRVQSITMLNPDFPLAKFLETGYSLIRSLCSFISIYGDTRDQALAFSELYNRELCMGKRLFCFRSSLQLESSRSRNKHPKKIDLKEEGKTTEHKPPEEKILADVAPSLVAEDTAGGKYTGREVGGERESGDSNWLDIDIIDTTFVEGHIDLLKVSVGGFNRWRCFGCWFAHLLIDERDVENGERRRLALWEGSLRLRRGHPFLPPVPPAPLVKNMASFRLPLKPHRWASVGRRSPGASTGLGAVPASNAASRSRGSSPQKVTSRAPHGGLPSLRWRGNPTRELVGSCKGNRHLGTVAHFEGPPTLGKFPGSTVGQDDAGEPLISRDPSGEPLPTAELAALVGEGAGGGPQGNPLEASSDGLSGAPKAAIPSVVHAPSAQLYESGVCLEMDRLIGSCIEVEDVLQLLVSHRGALYVQNLVTAIKALAELTTRAGPQDTAGGPRMRGPQPPTWPRDGRSFAAFFAALSTEEAHAERIHSQRNEAEDLLRDPRYHLLLQDLRTHRRLLTFQAAAEVALSLRALRHPHYPLLSALIPPLTRGALPALGGGPVSAGAEDTLPKRPLGATHVLQMRQQIHLLLAVANVYKWAGYAHSPFFDRVARILMAAPGRAAPTLEPSRADAPEHPEGPDAAMQQGRVAENRTEAAHRRQPSQAPLGFAEAHSAGPPREGVSAAEVLRYSPSLLCASLRVLSSVTLTDARALGVLCAEGARGAPLASAADITGMSVAASMGAPRARETVALLEAVAEEVRRRPESFSLSELSHCVSSFRRALLHIPSAAASLTSRATSHLQLAARTRQRALLSPDTICTLLKDIVFFSDPLETDGSLLGGHAPAEASDPSEPHAQERPQEARCGQKTLTEPPLRPLLDAAVGYLEEGIDGITPGAAADAVFALSTVPGAPGKEDDTSFPHGSHARVSDSRMRLSTKGSIAFSALVLFNHAERYEYLLSFLFRKVGRDTSWEKAKEETFWIFLSQKILFPWLPHELHPRCVREGLRAWCVSRGGLGCPFPCEVSEASSLLRALGVQHQKRMPVKYSPYEADIVLRAADGSLSALLVTDDCARNSFSLCGGAHLLSTHLKHLGFSRVLGIPRGPWRMANSEGKKQILINRLAALEGATVNQQQRQPAGNASQGISSTTMQRTA</sequence>
<dbReference type="VEuPathDB" id="ToxoDB:LOC34618415"/>
<feature type="region of interest" description="Disordered" evidence="1">
    <location>
        <begin position="39"/>
        <end position="82"/>
    </location>
</feature>
<feature type="region of interest" description="Disordered" evidence="1">
    <location>
        <begin position="1163"/>
        <end position="1183"/>
    </location>
</feature>
<feature type="transmembrane region" description="Helical" evidence="2">
    <location>
        <begin position="221"/>
        <end position="241"/>
    </location>
</feature>
<feature type="compositionally biased region" description="Low complexity" evidence="1">
    <location>
        <begin position="1108"/>
        <end position="1119"/>
    </location>
</feature>
<feature type="region of interest" description="Disordered" evidence="1">
    <location>
        <begin position="1976"/>
        <end position="2000"/>
    </location>
</feature>
<keyword evidence="2" id="KW-0472">Membrane</keyword>
<dbReference type="VEuPathDB" id="ToxoDB:LOC34624072"/>
<dbReference type="EMBL" id="JROU02000266">
    <property type="protein sequence ID" value="OEH79799.1"/>
    <property type="molecule type" value="Genomic_DNA"/>
</dbReference>
<feature type="region of interest" description="Disordered" evidence="1">
    <location>
        <begin position="936"/>
        <end position="957"/>
    </location>
</feature>
<protein>
    <recommendedName>
        <fullName evidence="5">Transmembrane protein</fullName>
    </recommendedName>
</protein>